<reference evidence="8 9" key="1">
    <citation type="submission" date="2019-07" db="EMBL/GenBank/DDBJ databases">
        <title>Genomes of Cafeteria roenbergensis.</title>
        <authorList>
            <person name="Fischer M.G."/>
            <person name="Hackl T."/>
            <person name="Roman M."/>
        </authorList>
    </citation>
    <scope>NUCLEOTIDE SEQUENCE [LARGE SCALE GENOMIC DNA]</scope>
    <source>
        <strain evidence="8 9">BVI</strain>
    </source>
</reference>
<feature type="compositionally biased region" description="Acidic residues" evidence="6">
    <location>
        <begin position="460"/>
        <end position="475"/>
    </location>
</feature>
<keyword evidence="4" id="KW-0804">Transcription</keyword>
<evidence type="ECO:0000259" key="7">
    <source>
        <dbReference type="PROSITE" id="PS51032"/>
    </source>
</evidence>
<feature type="domain" description="AP2/ERF" evidence="7">
    <location>
        <begin position="278"/>
        <end position="338"/>
    </location>
</feature>
<dbReference type="PROSITE" id="PS51032">
    <property type="entry name" value="AP2_ERF"/>
    <property type="match status" value="2"/>
</dbReference>
<dbReference type="PANTHER" id="PTHR31677">
    <property type="entry name" value="AP2 DOMAIN CLASS TRANSCRIPTION FACTOR"/>
    <property type="match status" value="1"/>
</dbReference>
<name>A0A5A8D0J2_CAFRO</name>
<keyword evidence="5" id="KW-0539">Nucleus</keyword>
<dbReference type="GO" id="GO:0003677">
    <property type="term" value="F:DNA binding"/>
    <property type="evidence" value="ECO:0007669"/>
    <property type="project" value="UniProtKB-KW"/>
</dbReference>
<organism evidence="8 9">
    <name type="scientific">Cafeteria roenbergensis</name>
    <name type="common">Marine flagellate</name>
    <dbReference type="NCBI Taxonomy" id="33653"/>
    <lineage>
        <taxon>Eukaryota</taxon>
        <taxon>Sar</taxon>
        <taxon>Stramenopiles</taxon>
        <taxon>Bigyra</taxon>
        <taxon>Opalozoa</taxon>
        <taxon>Bicosoecida</taxon>
        <taxon>Cafeteriaceae</taxon>
        <taxon>Cafeteria</taxon>
    </lineage>
</organism>
<dbReference type="Proteomes" id="UP000323011">
    <property type="component" value="Unassembled WGS sequence"/>
</dbReference>
<dbReference type="GO" id="GO:0005634">
    <property type="term" value="C:nucleus"/>
    <property type="evidence" value="ECO:0007669"/>
    <property type="project" value="UniProtKB-SubCell"/>
</dbReference>
<keyword evidence="3" id="KW-0238">DNA-binding</keyword>
<dbReference type="PANTHER" id="PTHR31677:SF196">
    <property type="entry name" value="ETHYLENE-RESPONSIVE TRANSCRIPTION FACTOR ERF109"/>
    <property type="match status" value="1"/>
</dbReference>
<dbReference type="OMA" id="RTINCFR"/>
<dbReference type="Gene3D" id="3.30.730.10">
    <property type="entry name" value="AP2/ERF domain"/>
    <property type="match status" value="2"/>
</dbReference>
<dbReference type="InterPro" id="IPR016177">
    <property type="entry name" value="DNA-bd_dom_sf"/>
</dbReference>
<feature type="compositionally biased region" description="Basic and acidic residues" evidence="6">
    <location>
        <begin position="11"/>
        <end position="22"/>
    </location>
</feature>
<dbReference type="SMART" id="SM00380">
    <property type="entry name" value="AP2"/>
    <property type="match status" value="2"/>
</dbReference>
<feature type="region of interest" description="Disordered" evidence="6">
    <location>
        <begin position="1"/>
        <end position="24"/>
    </location>
</feature>
<dbReference type="EMBL" id="VLTN01000001">
    <property type="protein sequence ID" value="KAA0157511.1"/>
    <property type="molecule type" value="Genomic_DNA"/>
</dbReference>
<evidence type="ECO:0000256" key="1">
    <source>
        <dbReference type="ARBA" id="ARBA00004123"/>
    </source>
</evidence>
<dbReference type="InterPro" id="IPR001471">
    <property type="entry name" value="AP2/ERF_dom"/>
</dbReference>
<proteinExistence type="predicted"/>
<feature type="compositionally biased region" description="Low complexity" evidence="6">
    <location>
        <begin position="504"/>
        <end position="518"/>
    </location>
</feature>
<evidence type="ECO:0000256" key="2">
    <source>
        <dbReference type="ARBA" id="ARBA00023015"/>
    </source>
</evidence>
<feature type="region of interest" description="Disordered" evidence="6">
    <location>
        <begin position="75"/>
        <end position="212"/>
    </location>
</feature>
<feature type="compositionally biased region" description="Acidic residues" evidence="6">
    <location>
        <begin position="553"/>
        <end position="564"/>
    </location>
</feature>
<keyword evidence="2" id="KW-0805">Transcription regulation</keyword>
<feature type="region of interest" description="Disordered" evidence="6">
    <location>
        <begin position="395"/>
        <end position="580"/>
    </location>
</feature>
<gene>
    <name evidence="8" type="ORF">FNF29_00087</name>
</gene>
<dbReference type="GO" id="GO:0003700">
    <property type="term" value="F:DNA-binding transcription factor activity"/>
    <property type="evidence" value="ECO:0007669"/>
    <property type="project" value="InterPro"/>
</dbReference>
<sequence>MHLFSAASVHAEQHHDTGEPDCPHALFTGAAQEAAAAVQLAAAGNLPEAAAMAQAAQGRLQHAGMVVAAGAAAGPLRASGGRGRAAKRRRTGRGAGHSSSSSGLRAVAGGVLGGDGDDDEDEGEDDVDDNDIGDDDDDDDDDEGDDDDDNQGGGGPGTGDTSTNAGVGSPKAEGSSGSGGAAEAGLRAPLWSVPGDNPWTAVPEPDPASLPLPRGGRTINCFRPPMAPRLPVGAQRFTFEVATPTVPRFAALSPTLEHLPVAAPKLFPGSWTPDGSSRYAGVRKGPPGPDGRNTWWACVERLGACRWLGPFRSESAAARAADVAMLLSTGPAATTNFAYNTDELFADAGLADAEGTLAQLHGRFYAQAYRITRRFHAQDVEAELARRRELEEAGLFEGSGDVEEIGGSLVTGEQGRRQGDAVGSGSGSGQSGGGGAGSDVGGGKAGRRKRAQRSSASGDSGEDGAESSGDGDEADGGGRTSVDGDADRAGRRPSAARRHGGPAQGSSASTTSGSSTPGGRRDAETARRRGASGSGLSEAGAKEGADGESTAAGEDDDDDDDDDDAPRRRPRRRAAVVSRETSAMMQAAAASFVAEAASTLRGRPRSTATIFGAPSSSRRKFTSPYRGVDMGTAAPRGRWRARIDHDGRRSLLGSFATARAAALAYDAKALELRGRWAKTNFGEEEREGLLARGWANDQPGWDVFDERLAAAAEESGWPVEESASRMRAVAAAARRGDALAAGVTKLAAREGATGTEGGAAAALRSVVAAGGGVGVTVAPGADPTVAQLQLAADEQADRVAPVGEGGGVFDGHVVRL</sequence>
<keyword evidence="9" id="KW-1185">Reference proteome</keyword>
<protein>
    <recommendedName>
        <fullName evidence="7">AP2/ERF domain-containing protein</fullName>
    </recommendedName>
</protein>
<dbReference type="SUPFAM" id="SSF54171">
    <property type="entry name" value="DNA-binding domain"/>
    <property type="match status" value="2"/>
</dbReference>
<comment type="caution">
    <text evidence="8">The sequence shown here is derived from an EMBL/GenBank/DDBJ whole genome shotgun (WGS) entry which is preliminary data.</text>
</comment>
<feature type="compositionally biased region" description="Acidic residues" evidence="6">
    <location>
        <begin position="115"/>
        <end position="150"/>
    </location>
</feature>
<feature type="region of interest" description="Disordered" evidence="6">
    <location>
        <begin position="607"/>
        <end position="629"/>
    </location>
</feature>
<evidence type="ECO:0000256" key="6">
    <source>
        <dbReference type="SAM" id="MobiDB-lite"/>
    </source>
</evidence>
<accession>A0A5A8D0J2</accession>
<evidence type="ECO:0000313" key="9">
    <source>
        <dbReference type="Proteomes" id="UP000323011"/>
    </source>
</evidence>
<comment type="subcellular location">
    <subcellularLocation>
        <location evidence="1">Nucleus</location>
    </subcellularLocation>
</comment>
<evidence type="ECO:0000313" key="8">
    <source>
        <dbReference type="EMBL" id="KAA0157511.1"/>
    </source>
</evidence>
<dbReference type="InterPro" id="IPR036955">
    <property type="entry name" value="AP2/ERF_dom_sf"/>
</dbReference>
<evidence type="ECO:0000256" key="3">
    <source>
        <dbReference type="ARBA" id="ARBA00023125"/>
    </source>
</evidence>
<feature type="compositionally biased region" description="Low complexity" evidence="6">
    <location>
        <begin position="96"/>
        <end position="109"/>
    </location>
</feature>
<evidence type="ECO:0000256" key="4">
    <source>
        <dbReference type="ARBA" id="ARBA00023163"/>
    </source>
</evidence>
<evidence type="ECO:0000256" key="5">
    <source>
        <dbReference type="ARBA" id="ARBA00023242"/>
    </source>
</evidence>
<feature type="compositionally biased region" description="Gly residues" evidence="6">
    <location>
        <begin position="422"/>
        <end position="444"/>
    </location>
</feature>
<dbReference type="AlphaFoldDB" id="A0A5A8D0J2"/>
<feature type="domain" description="AP2/ERF" evidence="7">
    <location>
        <begin position="624"/>
        <end position="682"/>
    </location>
</feature>